<dbReference type="NCBIfam" id="TIGR00132">
    <property type="entry name" value="gatA"/>
    <property type="match status" value="1"/>
</dbReference>
<proteinExistence type="inferred from homology"/>
<evidence type="ECO:0000256" key="7">
    <source>
        <dbReference type="HAMAP-Rule" id="MF_00120"/>
    </source>
</evidence>
<evidence type="ECO:0000256" key="3">
    <source>
        <dbReference type="ARBA" id="ARBA00022741"/>
    </source>
</evidence>
<keyword evidence="9" id="KW-0808">Transferase</keyword>
<feature type="domain" description="Amidase" evidence="8">
    <location>
        <begin position="41"/>
        <end position="445"/>
    </location>
</feature>
<sequence>MFQKLTIEDCLEVERRNLVKESLSEIGRVDGVLKSFITVLNEEQIEVNEGPFKAIPIAIKDNIVTKNIRTTCASKILENYVPPYDATVVRKLKKAGFAIVGKTNLDEFAMGSSTERSAFFVTRNPWDLSRVPGGSSGGSAAAVASGEVVAALGSDTGGSVRQPAAFCGIVGFKPTYGLVSRYGLVAFASSLDQIGPMTKSVRDAAILMQIIHGKDEFDSTTVDVKMDFLSHIEQGIEGFRFAVPVEVYEYEGLDKEVAERFEECIKLVEKLGGKVEKVKIPTLKYAVATYYVIAPAEASSNLARYDGVKYGLRIEKAGLKETYSVTRTTGFGEEVRRRIMLGTFTLSATYYEAYFNKAQKVRRLLANDLNAVFDRFDAILTPTSPIPAFKIGSITDPLAYYLMDVFTTFANLAGVPALSVPFGFAQGLPVGIQVVGKRFEDPKVLRIGRSIEKFSPYNENGRIPLPVVRT</sequence>
<feature type="active site" description="Charge relay system" evidence="7">
    <location>
        <position position="60"/>
    </location>
</feature>
<dbReference type="STRING" id="1123384.AJ81_10635"/>
<comment type="similarity">
    <text evidence="1 7">Belongs to the amidase family. GatA subfamily.</text>
</comment>
<comment type="catalytic activity">
    <reaction evidence="6 7">
        <text>L-glutamyl-tRNA(Gln) + L-glutamine + ATP + H2O = L-glutaminyl-tRNA(Gln) + L-glutamate + ADP + phosphate + H(+)</text>
        <dbReference type="Rhea" id="RHEA:17521"/>
        <dbReference type="Rhea" id="RHEA-COMP:9681"/>
        <dbReference type="Rhea" id="RHEA-COMP:9684"/>
        <dbReference type="ChEBI" id="CHEBI:15377"/>
        <dbReference type="ChEBI" id="CHEBI:15378"/>
        <dbReference type="ChEBI" id="CHEBI:29985"/>
        <dbReference type="ChEBI" id="CHEBI:30616"/>
        <dbReference type="ChEBI" id="CHEBI:43474"/>
        <dbReference type="ChEBI" id="CHEBI:58359"/>
        <dbReference type="ChEBI" id="CHEBI:78520"/>
        <dbReference type="ChEBI" id="CHEBI:78521"/>
        <dbReference type="ChEBI" id="CHEBI:456216"/>
        <dbReference type="EC" id="6.3.5.7"/>
    </reaction>
</comment>
<keyword evidence="5 7" id="KW-0648">Protein biosynthesis</keyword>
<feature type="active site" description="Charge relay system" evidence="7">
    <location>
        <position position="135"/>
    </location>
</feature>
<dbReference type="PROSITE" id="PS00571">
    <property type="entry name" value="AMIDASES"/>
    <property type="match status" value="1"/>
</dbReference>
<dbReference type="GO" id="GO:0006412">
    <property type="term" value="P:translation"/>
    <property type="evidence" value="ECO:0007669"/>
    <property type="project" value="UniProtKB-UniRule"/>
</dbReference>
<comment type="subunit">
    <text evidence="7">Heterotrimer of A, B and C subunits.</text>
</comment>
<keyword evidence="2 7" id="KW-0436">Ligase</keyword>
<dbReference type="PANTHER" id="PTHR11895:SF151">
    <property type="entry name" value="GLUTAMYL-TRNA(GLN) AMIDOTRANSFERASE SUBUNIT A"/>
    <property type="match status" value="1"/>
</dbReference>
<dbReference type="Gene3D" id="3.90.1300.10">
    <property type="entry name" value="Amidase signature (AS) domain"/>
    <property type="match status" value="1"/>
</dbReference>
<gene>
    <name evidence="7 9" type="primary">gatA</name>
    <name evidence="9" type="ORF">AJ81_10635</name>
</gene>
<evidence type="ECO:0000313" key="9">
    <source>
        <dbReference type="EMBL" id="AJC74559.1"/>
    </source>
</evidence>
<dbReference type="GO" id="GO:0030956">
    <property type="term" value="C:glutamyl-tRNA(Gln) amidotransferase complex"/>
    <property type="evidence" value="ECO:0007669"/>
    <property type="project" value="InterPro"/>
</dbReference>
<keyword evidence="10" id="KW-1185">Reference proteome</keyword>
<name>A0A0X1KTD5_9THEM</name>
<dbReference type="Proteomes" id="UP000077469">
    <property type="component" value="Chromosome"/>
</dbReference>
<evidence type="ECO:0000256" key="6">
    <source>
        <dbReference type="ARBA" id="ARBA00047407"/>
    </source>
</evidence>
<dbReference type="OrthoDB" id="9811471at2"/>
<dbReference type="SUPFAM" id="SSF75304">
    <property type="entry name" value="Amidase signature (AS) enzymes"/>
    <property type="match status" value="1"/>
</dbReference>
<dbReference type="GO" id="GO:0050567">
    <property type="term" value="F:glutaminyl-tRNA synthase (glutamine-hydrolyzing) activity"/>
    <property type="evidence" value="ECO:0007669"/>
    <property type="project" value="UniProtKB-UniRule"/>
</dbReference>
<comment type="function">
    <text evidence="7">Allows the formation of correctly charged Gln-tRNA(Gln) through the transamidation of misacylated Glu-tRNA(Gln) in organisms which lack glutaminyl-tRNA synthetase. The reaction takes place in the presence of glutamine and ATP through an activated gamma-phospho-Glu-tRNA(Gln).</text>
</comment>
<dbReference type="InterPro" id="IPR004412">
    <property type="entry name" value="GatA"/>
</dbReference>
<evidence type="ECO:0000256" key="1">
    <source>
        <dbReference type="ARBA" id="ARBA00008069"/>
    </source>
</evidence>
<dbReference type="EC" id="6.3.5.7" evidence="7"/>
<dbReference type="Pfam" id="PF01425">
    <property type="entry name" value="Amidase"/>
    <property type="match status" value="1"/>
</dbReference>
<evidence type="ECO:0000313" key="10">
    <source>
        <dbReference type="Proteomes" id="UP000077469"/>
    </source>
</evidence>
<reference evidence="9 10" key="1">
    <citation type="submission" date="2014-01" db="EMBL/GenBank/DDBJ databases">
        <title>Genome sequencing of Thermotog hypogea.</title>
        <authorList>
            <person name="Zhang X."/>
            <person name="Alvare G."/>
            <person name="Fristensky B."/>
            <person name="Chen L."/>
            <person name="Suen T."/>
            <person name="Chen Q."/>
            <person name="Ma K."/>
        </authorList>
    </citation>
    <scope>NUCLEOTIDE SEQUENCE [LARGE SCALE GENOMIC DNA]</scope>
    <source>
        <strain evidence="9 10">DSM 11164</strain>
    </source>
</reference>
<dbReference type="AlphaFoldDB" id="A0A0X1KTD5"/>
<evidence type="ECO:0000256" key="2">
    <source>
        <dbReference type="ARBA" id="ARBA00022598"/>
    </source>
</evidence>
<feature type="active site" description="Acyl-ester intermediate" evidence="7">
    <location>
        <position position="159"/>
    </location>
</feature>
<keyword evidence="3 7" id="KW-0547">Nucleotide-binding</keyword>
<accession>A0A0X1KTD5</accession>
<dbReference type="PATRIC" id="fig|1123384.7.peg.2133"/>
<dbReference type="RefSeq" id="WP_031502826.1">
    <property type="nucleotide sequence ID" value="NC_022795.1"/>
</dbReference>
<dbReference type="InterPro" id="IPR036928">
    <property type="entry name" value="AS_sf"/>
</dbReference>
<dbReference type="KEGG" id="phy:AJ81_10635"/>
<keyword evidence="4 7" id="KW-0067">ATP-binding</keyword>
<organism evidence="9 10">
    <name type="scientific">Pseudothermotoga hypogea DSM 11164 = NBRC 106472</name>
    <dbReference type="NCBI Taxonomy" id="1123384"/>
    <lineage>
        <taxon>Bacteria</taxon>
        <taxon>Thermotogati</taxon>
        <taxon>Thermotogota</taxon>
        <taxon>Thermotogae</taxon>
        <taxon>Thermotogales</taxon>
        <taxon>Thermotogaceae</taxon>
        <taxon>Pseudothermotoga</taxon>
    </lineage>
</organism>
<dbReference type="GO" id="GO:0016740">
    <property type="term" value="F:transferase activity"/>
    <property type="evidence" value="ECO:0007669"/>
    <property type="project" value="UniProtKB-KW"/>
</dbReference>
<dbReference type="GO" id="GO:0005524">
    <property type="term" value="F:ATP binding"/>
    <property type="evidence" value="ECO:0007669"/>
    <property type="project" value="UniProtKB-KW"/>
</dbReference>
<dbReference type="InterPro" id="IPR020556">
    <property type="entry name" value="Amidase_CS"/>
</dbReference>
<protein>
    <recommendedName>
        <fullName evidence="7">Glutamyl-tRNA(Gln) amidotransferase subunit A</fullName>
        <shortName evidence="7">Glu-ADT subunit A</shortName>
        <ecNumber evidence="7">6.3.5.7</ecNumber>
    </recommendedName>
</protein>
<evidence type="ECO:0000256" key="4">
    <source>
        <dbReference type="ARBA" id="ARBA00022840"/>
    </source>
</evidence>
<dbReference type="HAMAP" id="MF_00120">
    <property type="entry name" value="GatA"/>
    <property type="match status" value="1"/>
</dbReference>
<evidence type="ECO:0000259" key="8">
    <source>
        <dbReference type="Pfam" id="PF01425"/>
    </source>
</evidence>
<dbReference type="PaxDb" id="1123384-AJ81_10635"/>
<dbReference type="EMBL" id="CP007141">
    <property type="protein sequence ID" value="AJC74559.1"/>
    <property type="molecule type" value="Genomic_DNA"/>
</dbReference>
<dbReference type="InterPro" id="IPR023631">
    <property type="entry name" value="Amidase_dom"/>
</dbReference>
<evidence type="ECO:0000256" key="5">
    <source>
        <dbReference type="ARBA" id="ARBA00022917"/>
    </source>
</evidence>
<dbReference type="PANTHER" id="PTHR11895">
    <property type="entry name" value="TRANSAMIDASE"/>
    <property type="match status" value="1"/>
</dbReference>
<dbReference type="InterPro" id="IPR000120">
    <property type="entry name" value="Amidase"/>
</dbReference>